<keyword evidence="1 7" id="KW-0808">Transferase</keyword>
<evidence type="ECO:0000256" key="1">
    <source>
        <dbReference type="ARBA" id="ARBA00022679"/>
    </source>
</evidence>
<protein>
    <submittedName>
        <fullName evidence="7">DNA polymerase III, alpha subunit</fullName>
        <ecNumber evidence="7">2.7.7.7</ecNumber>
    </submittedName>
</protein>
<sequence length="827" mass="96081">MANLALPQLFVKSSHSFFESTISIEEIINFHLSNKHKYAILTESQKISHFPLFHYQASKNNLIPVLTLHYVWENSSEWIFIPKNFVGYQSLLKLTANISVKDLEWNSITKVFISGIKEQRPWAGEDFFISNSEKPQGVYLRENLFLGQGEYAKYSLVRALKTQNTLQQELALNSHLQDSYLLQQDPKNKAWKKNLVKLLRECQLYSLNLTQNSKTKSTSREEIVNYCYQKLLKYLSDLNIKQSHQYLERFQIEVNVFSTKQYWDYCFIFYELMQFIQKTRVLTSAGRGSACSSLIIFLLGVTQVDPLKYSLLFDRFLNESSERIPDLDLDIESGRKSEVLRFLAIRFGKNSFVIPSIVKKVKNINVLSPLLEKVLPEKERKDSHLLNQLVGLPYAWHPHPSSLIFLPATVKKEFLSVQEEEGSPFPISPFDYSIISYLGLQKFDLLSSPYLDFISTLLSKIGELRGEDIQIGKIALEDSKTFEIIGESLTYGLFHLDSGAIKKILKQFKPKSIEELAQLISIIRPGINRHIFKFLNYQFDLQDFDTDIYKIVDSTRGIILYQEQIMLIVSTYVNISLPEADQYRIALQNQQKLELKKLKLKFFELAVQQGRENTKTEKLWSFILSFGAYSFNKSHAIAYALSAYQAAYLKANFKELFYAELIKKEGISDDILSELIHLGFKILAPSNLLDWTLLGKFDEKGKTYTIGLNCLRRNSEIIFQKLQKIKRKIQEPLKHDLGSIVFLLLSNGFVREEIMQLNFLNAFKNYFTEHQNPLYLHLNWDYLFNKLIYGEFSIQIASKTGSQSEAKNFQRAKLKNLNINWEKFKLN</sequence>
<evidence type="ECO:0000259" key="5">
    <source>
        <dbReference type="Pfam" id="PF07733"/>
    </source>
</evidence>
<dbReference type="GO" id="GO:0008408">
    <property type="term" value="F:3'-5' exonuclease activity"/>
    <property type="evidence" value="ECO:0007669"/>
    <property type="project" value="InterPro"/>
</dbReference>
<organism evidence="7">
    <name type="scientific">Candidatus Mycoplasma haematominutum 'Birmingham 1'</name>
    <dbReference type="NCBI Taxonomy" id="1116213"/>
    <lineage>
        <taxon>Bacteria</taxon>
        <taxon>Bacillati</taxon>
        <taxon>Mycoplasmatota</taxon>
        <taxon>Mollicutes</taxon>
        <taxon>Mycoplasmataceae</taxon>
        <taxon>Mycoplasma</taxon>
    </lineage>
</organism>
<dbReference type="InterPro" id="IPR040982">
    <property type="entry name" value="DNA_pol3_finger"/>
</dbReference>
<dbReference type="PANTHER" id="PTHR32294:SF0">
    <property type="entry name" value="DNA POLYMERASE III SUBUNIT ALPHA"/>
    <property type="match status" value="1"/>
</dbReference>
<feature type="domain" description="Bacterial DNA polymerase III alpha subunit NTPase" evidence="5">
    <location>
        <begin position="223"/>
        <end position="360"/>
    </location>
</feature>
<reference evidence="7" key="1">
    <citation type="submission" date="2011-11" db="EMBL/GenBank/DDBJ databases">
        <title>Complete genome sequence of Candidatus Mycoplasma haemominutum.</title>
        <authorList>
            <person name="Barker E.N."/>
            <person name="Darby A.C."/>
            <person name="Helps C.R."/>
            <person name="Peters I.R."/>
            <person name="Hughes M.A."/>
            <person name="Radford A.D."/>
            <person name="Novacco M."/>
            <person name="Boretti F."/>
            <person name="Hofmann-Lehmann R."/>
            <person name="Tasker S."/>
        </authorList>
    </citation>
    <scope>NUCLEOTIDE SEQUENCE</scope>
    <source>
        <strain evidence="7">Birmingham 1</strain>
    </source>
</reference>
<name>G8C2X9_9MOLU</name>
<dbReference type="HOGENOM" id="CLU_001600_0_1_14"/>
<evidence type="ECO:0000313" key="7">
    <source>
        <dbReference type="EMBL" id="CCE66677.1"/>
    </source>
</evidence>
<accession>G8C2X9</accession>
<dbReference type="OrthoDB" id="9803237at2"/>
<dbReference type="GO" id="GO:0003887">
    <property type="term" value="F:DNA-directed DNA polymerase activity"/>
    <property type="evidence" value="ECO:0007669"/>
    <property type="project" value="UniProtKB-KW"/>
</dbReference>
<evidence type="ECO:0000256" key="3">
    <source>
        <dbReference type="ARBA" id="ARBA00022705"/>
    </source>
</evidence>
<dbReference type="PANTHER" id="PTHR32294">
    <property type="entry name" value="DNA POLYMERASE III SUBUNIT ALPHA"/>
    <property type="match status" value="1"/>
</dbReference>
<dbReference type="EC" id="2.7.7.7" evidence="7"/>
<dbReference type="Gene3D" id="3.20.20.140">
    <property type="entry name" value="Metal-dependent hydrolases"/>
    <property type="match status" value="1"/>
</dbReference>
<evidence type="ECO:0000256" key="4">
    <source>
        <dbReference type="ARBA" id="ARBA00022932"/>
    </source>
</evidence>
<keyword evidence="3" id="KW-0235">DNA replication</keyword>
<proteinExistence type="predicted"/>
<evidence type="ECO:0000259" key="6">
    <source>
        <dbReference type="Pfam" id="PF17657"/>
    </source>
</evidence>
<dbReference type="Pfam" id="PF17657">
    <property type="entry name" value="DNA_pol3_finger"/>
    <property type="match status" value="1"/>
</dbReference>
<feature type="domain" description="DNA polymerase III alpha subunit finger" evidence="6">
    <location>
        <begin position="451"/>
        <end position="610"/>
    </location>
</feature>
<dbReference type="InterPro" id="IPR011708">
    <property type="entry name" value="DNA_pol3_alpha_NTPase_dom"/>
</dbReference>
<dbReference type="PATRIC" id="fig|1116213.3.peg.170"/>
<evidence type="ECO:0000256" key="2">
    <source>
        <dbReference type="ARBA" id="ARBA00022695"/>
    </source>
</evidence>
<keyword evidence="2 7" id="KW-0548">Nucleotidyltransferase</keyword>
<keyword evidence="4" id="KW-0239">DNA-directed DNA polymerase</keyword>
<dbReference type="InterPro" id="IPR004805">
    <property type="entry name" value="DnaE2/DnaE/PolC"/>
</dbReference>
<dbReference type="EMBL" id="HE613254">
    <property type="protein sequence ID" value="CCE66677.1"/>
    <property type="molecule type" value="Genomic_DNA"/>
</dbReference>
<reference evidence="7" key="2">
    <citation type="submission" date="2011-11" db="EMBL/GenBank/DDBJ databases">
        <authorList>
            <person name="Barker E."/>
        </authorList>
    </citation>
    <scope>NUCLEOTIDE SEQUENCE</scope>
    <source>
        <strain evidence="7">Birmingham 1</strain>
    </source>
</reference>
<dbReference type="Pfam" id="PF07733">
    <property type="entry name" value="DNA_pol3_alpha"/>
    <property type="match status" value="1"/>
</dbReference>
<dbReference type="RefSeq" id="WP_015511542.1">
    <property type="nucleotide sequence ID" value="NC_021007.1"/>
</dbReference>
<dbReference type="AlphaFoldDB" id="G8C2X9"/>
<dbReference type="KEGG" id="mhb:MHM_01590"/>
<gene>
    <name evidence="7" type="primary">dnaE</name>
    <name evidence="7" type="ORF">MHM_01590</name>
</gene>
<dbReference type="GO" id="GO:0006260">
    <property type="term" value="P:DNA replication"/>
    <property type="evidence" value="ECO:0007669"/>
    <property type="project" value="UniProtKB-KW"/>
</dbReference>